<evidence type="ECO:0000313" key="2">
    <source>
        <dbReference type="EnsemblPlants" id="PGSC0003DMT400050750"/>
    </source>
</evidence>
<protein>
    <submittedName>
        <fullName evidence="2">Uncharacterized protein</fullName>
    </submittedName>
</protein>
<proteinExistence type="predicted"/>
<reference evidence="2" key="2">
    <citation type="submission" date="2015-06" db="UniProtKB">
        <authorList>
            <consortium name="EnsemblPlants"/>
        </authorList>
    </citation>
    <scope>IDENTIFICATION</scope>
    <source>
        <strain evidence="2">DM1-3 516 R44</strain>
    </source>
</reference>
<evidence type="ECO:0000256" key="1">
    <source>
        <dbReference type="SAM" id="MobiDB-lite"/>
    </source>
</evidence>
<name>M1BQS3_SOLTU</name>
<dbReference type="Proteomes" id="UP000011115">
    <property type="component" value="Unassembled WGS sequence"/>
</dbReference>
<evidence type="ECO:0000313" key="3">
    <source>
        <dbReference type="Proteomes" id="UP000011115"/>
    </source>
</evidence>
<accession>M1BQS3</accession>
<organism evidence="2 3">
    <name type="scientific">Solanum tuberosum</name>
    <name type="common">Potato</name>
    <dbReference type="NCBI Taxonomy" id="4113"/>
    <lineage>
        <taxon>Eukaryota</taxon>
        <taxon>Viridiplantae</taxon>
        <taxon>Streptophyta</taxon>
        <taxon>Embryophyta</taxon>
        <taxon>Tracheophyta</taxon>
        <taxon>Spermatophyta</taxon>
        <taxon>Magnoliopsida</taxon>
        <taxon>eudicotyledons</taxon>
        <taxon>Gunneridae</taxon>
        <taxon>Pentapetalae</taxon>
        <taxon>asterids</taxon>
        <taxon>lamiids</taxon>
        <taxon>Solanales</taxon>
        <taxon>Solanaceae</taxon>
        <taxon>Solanoideae</taxon>
        <taxon>Solaneae</taxon>
        <taxon>Solanum</taxon>
    </lineage>
</organism>
<sequence length="80" mass="9348">MNTSPERITQIHFKQEHKSITAKTQTKLKSLRHPRKDRSSICSQAWRRRKHLGGHCECFEKQALGSIITGKRQEVHEGNR</sequence>
<dbReference type="eggNOG" id="ENOG502SDPR">
    <property type="taxonomic scope" value="Eukaryota"/>
</dbReference>
<reference evidence="3" key="1">
    <citation type="journal article" date="2011" name="Nature">
        <title>Genome sequence and analysis of the tuber crop potato.</title>
        <authorList>
            <consortium name="The Potato Genome Sequencing Consortium"/>
        </authorList>
    </citation>
    <scope>NUCLEOTIDE SEQUENCE [LARGE SCALE GENOMIC DNA]</scope>
    <source>
        <strain evidence="3">cv. DM1-3 516 R44</strain>
    </source>
</reference>
<dbReference type="EnsemblPlants" id="PGSC0003DMT400050750">
    <property type="protein sequence ID" value="PGSC0003DMT400050750"/>
    <property type="gene ID" value="PGSC0003DMG400019711"/>
</dbReference>
<dbReference type="Gramene" id="PGSC0003DMT400050750">
    <property type="protein sequence ID" value="PGSC0003DMT400050750"/>
    <property type="gene ID" value="PGSC0003DMG400019711"/>
</dbReference>
<dbReference type="AlphaFoldDB" id="M1BQS3"/>
<feature type="region of interest" description="Disordered" evidence="1">
    <location>
        <begin position="14"/>
        <end position="39"/>
    </location>
</feature>
<dbReference type="PaxDb" id="4113-PGSC0003DMT400050750"/>
<dbReference type="InParanoid" id="M1BQS3"/>
<dbReference type="HOGENOM" id="CLU_2594466_0_0_1"/>
<keyword evidence="3" id="KW-1185">Reference proteome</keyword>